<dbReference type="HOGENOM" id="CLU_749799_0_0_6"/>
<dbReference type="KEGG" id="xcb:XC_3973"/>
<proteinExistence type="predicted"/>
<dbReference type="SUPFAM" id="SSF56059">
    <property type="entry name" value="Glutathione synthetase ATP-binding domain-like"/>
    <property type="match status" value="1"/>
</dbReference>
<gene>
    <name evidence="1" type="ordered locus">XC_3973</name>
</gene>
<reference evidence="1 2" key="1">
    <citation type="journal article" date="2005" name="Genome Res.">
        <title>Comparative and functional genomic analyses of the pathogenicity of phytopathogen Xanthomonas campestris pv. campestris.</title>
        <authorList>
            <person name="Qian W."/>
            <person name="Jia Y."/>
            <person name="Ren S.X."/>
            <person name="He Y.Q."/>
            <person name="Feng J.X."/>
            <person name="Lu L.F."/>
            <person name="Sun Q."/>
            <person name="Ying G."/>
            <person name="Tang D.J."/>
            <person name="Tang H."/>
            <person name="Wu W."/>
            <person name="Hao P."/>
            <person name="Wang L."/>
            <person name="Jiang B.L."/>
            <person name="Zeng S."/>
            <person name="Gu W.Y."/>
            <person name="Lu G."/>
            <person name="Rong L."/>
            <person name="Tian Y."/>
            <person name="Yao Z."/>
            <person name="Fu G."/>
            <person name="Chen B."/>
            <person name="Fang R."/>
            <person name="Qiang B."/>
            <person name="Chen Z."/>
            <person name="Zhao G.P."/>
            <person name="Tang J.L."/>
            <person name="He C."/>
        </authorList>
    </citation>
    <scope>NUCLEOTIDE SEQUENCE [LARGE SCALE GENOMIC DNA]</scope>
    <source>
        <strain evidence="1 2">8004</strain>
    </source>
</reference>
<evidence type="ECO:0000313" key="1">
    <source>
        <dbReference type="EMBL" id="AAY51012.1"/>
    </source>
</evidence>
<name>A0A0H2XDL5_XANC8</name>
<sequence length="379" mass="40792">MTTCHEGNAMQHTHYRQVLGHTLRDVPHDGHERATHAWVCAEVARLLGVRNVHAESNERVQKDGREQPSTLHIPDETLTIAQARTLGIQDTRDVLGGVVPYPFLATKVIGHPLITEAAQRVDGWNQALAMALMPATLPGYTVFSRADATQAAAALRKGGGVRLKLPTGVGGNGQWRIDDAAQLDAALDALPPAYLATHGAVLERNVVQPHTHSVGELCIGGIQIAYYGTQCSVRDGNGAEVYGGSSLRVYRGSLEALAASALPPLEKQVVAQACMYDRFITAAYPALQISRRNYDVVSGQDAQAGPVCGVLEQSWRVGGATPAELAAIASFQQDPALQWVTASTHELYEGDAPDDAQIYYRAQRPGPGPRIKYRRVSTD</sequence>
<evidence type="ECO:0008006" key="3">
    <source>
        <dbReference type="Google" id="ProtNLM"/>
    </source>
</evidence>
<dbReference type="Proteomes" id="UP000000420">
    <property type="component" value="Chromosome"/>
</dbReference>
<organism evidence="1 2">
    <name type="scientific">Xanthomonas campestris pv. campestris (strain 8004)</name>
    <dbReference type="NCBI Taxonomy" id="314565"/>
    <lineage>
        <taxon>Bacteria</taxon>
        <taxon>Pseudomonadati</taxon>
        <taxon>Pseudomonadota</taxon>
        <taxon>Gammaproteobacteria</taxon>
        <taxon>Lysobacterales</taxon>
        <taxon>Lysobacteraceae</taxon>
        <taxon>Xanthomonas</taxon>
    </lineage>
</organism>
<accession>A0A0H2XDL5</accession>
<dbReference type="Pfam" id="PF11379">
    <property type="entry name" value="DUF3182"/>
    <property type="match status" value="1"/>
</dbReference>
<dbReference type="EMBL" id="CP000050">
    <property type="protein sequence ID" value="AAY51012.1"/>
    <property type="molecule type" value="Genomic_DNA"/>
</dbReference>
<protein>
    <recommendedName>
        <fullName evidence="3">DUF3182 family protein</fullName>
    </recommendedName>
</protein>
<evidence type="ECO:0000313" key="2">
    <source>
        <dbReference type="Proteomes" id="UP000000420"/>
    </source>
</evidence>
<dbReference type="AlphaFoldDB" id="A0A0H2XDL5"/>
<dbReference type="InterPro" id="IPR021519">
    <property type="entry name" value="DUF3182"/>
</dbReference>